<dbReference type="PROSITE" id="PS51352">
    <property type="entry name" value="THIOREDOXIN_2"/>
    <property type="match status" value="1"/>
</dbReference>
<evidence type="ECO:0000313" key="11">
    <source>
        <dbReference type="Proteomes" id="UP000829196"/>
    </source>
</evidence>
<dbReference type="SUPFAM" id="SSF52833">
    <property type="entry name" value="Thioredoxin-like"/>
    <property type="match status" value="1"/>
</dbReference>
<name>A0A8T3BZ33_DENNO</name>
<evidence type="ECO:0000259" key="9">
    <source>
        <dbReference type="PROSITE" id="PS51352"/>
    </source>
</evidence>
<evidence type="ECO:0000256" key="2">
    <source>
        <dbReference type="ARBA" id="ARBA00010505"/>
    </source>
</evidence>
<evidence type="ECO:0000256" key="1">
    <source>
        <dbReference type="ARBA" id="ARBA00001711"/>
    </source>
</evidence>
<dbReference type="GO" id="GO:0005737">
    <property type="term" value="C:cytoplasm"/>
    <property type="evidence" value="ECO:0007669"/>
    <property type="project" value="TreeGrafter"/>
</dbReference>
<dbReference type="AlphaFoldDB" id="A0A8T3BZ33"/>
<dbReference type="GO" id="GO:0042744">
    <property type="term" value="P:hydrogen peroxide catabolic process"/>
    <property type="evidence" value="ECO:0007669"/>
    <property type="project" value="TreeGrafter"/>
</dbReference>
<keyword evidence="4" id="KW-0575">Peroxidase</keyword>
<dbReference type="InterPro" id="IPR036249">
    <property type="entry name" value="Thioredoxin-like_sf"/>
</dbReference>
<dbReference type="Gene3D" id="3.40.30.10">
    <property type="entry name" value="Glutaredoxin"/>
    <property type="match status" value="1"/>
</dbReference>
<dbReference type="PANTHER" id="PTHR10430:SF16">
    <property type="entry name" value="PEROXIREDOXIN-5, MITOCHONDRIAL"/>
    <property type="match status" value="1"/>
</dbReference>
<dbReference type="Proteomes" id="UP000829196">
    <property type="component" value="Unassembled WGS sequence"/>
</dbReference>
<keyword evidence="5" id="KW-0049">Antioxidant</keyword>
<dbReference type="EC" id="1.11.1.25" evidence="3"/>
<proteinExistence type="inferred from homology"/>
<feature type="active site" description="Cysteine sulfenic acid (-SOH) intermediate" evidence="8">
    <location>
        <position position="144"/>
    </location>
</feature>
<gene>
    <name evidence="10" type="ORF">KFK09_004754</name>
</gene>
<comment type="similarity">
    <text evidence="2">Belongs to the peroxiredoxin family. Prx5 subfamily.</text>
</comment>
<evidence type="ECO:0000256" key="3">
    <source>
        <dbReference type="ARBA" id="ARBA00013016"/>
    </source>
</evidence>
<keyword evidence="6" id="KW-0560">Oxidoreductase</keyword>
<evidence type="ECO:0000313" key="10">
    <source>
        <dbReference type="EMBL" id="KAI0522375.1"/>
    </source>
</evidence>
<dbReference type="SMR" id="A0A8T3BZ33"/>
<evidence type="ECO:0000256" key="6">
    <source>
        <dbReference type="ARBA" id="ARBA00023002"/>
    </source>
</evidence>
<dbReference type="PANTHER" id="PTHR10430">
    <property type="entry name" value="PEROXIREDOXIN"/>
    <property type="match status" value="1"/>
</dbReference>
<reference evidence="10" key="1">
    <citation type="journal article" date="2022" name="Front. Genet.">
        <title>Chromosome-Scale Assembly of the Dendrobium nobile Genome Provides Insights Into the Molecular Mechanism of the Biosynthesis of the Medicinal Active Ingredient of Dendrobium.</title>
        <authorList>
            <person name="Xu Q."/>
            <person name="Niu S.-C."/>
            <person name="Li K.-L."/>
            <person name="Zheng P.-J."/>
            <person name="Zhang X.-J."/>
            <person name="Jia Y."/>
            <person name="Liu Y."/>
            <person name="Niu Y.-X."/>
            <person name="Yu L.-H."/>
            <person name="Chen D.-F."/>
            <person name="Zhang G.-Q."/>
        </authorList>
    </citation>
    <scope>NUCLEOTIDE SEQUENCE</scope>
    <source>
        <tissue evidence="10">Leaf</tissue>
    </source>
</reference>
<comment type="catalytic activity">
    <reaction evidence="1">
        <text>[glutaredoxin]-dithiol + a hydroperoxide = [glutaredoxin]-disulfide + an alcohol + H2O</text>
        <dbReference type="Rhea" id="RHEA:62624"/>
        <dbReference type="Rhea" id="RHEA-COMP:10729"/>
        <dbReference type="Rhea" id="RHEA-COMP:10730"/>
        <dbReference type="ChEBI" id="CHEBI:15377"/>
        <dbReference type="ChEBI" id="CHEBI:29950"/>
        <dbReference type="ChEBI" id="CHEBI:30879"/>
        <dbReference type="ChEBI" id="CHEBI:35924"/>
        <dbReference type="ChEBI" id="CHEBI:50058"/>
        <dbReference type="EC" id="1.11.1.25"/>
    </reaction>
</comment>
<dbReference type="InterPro" id="IPR013740">
    <property type="entry name" value="Redoxin"/>
</dbReference>
<dbReference type="EMBL" id="JAGYWB010000005">
    <property type="protein sequence ID" value="KAI0522375.1"/>
    <property type="molecule type" value="Genomic_DNA"/>
</dbReference>
<evidence type="ECO:0000256" key="7">
    <source>
        <dbReference type="ARBA" id="ARBA00031688"/>
    </source>
</evidence>
<organism evidence="10 11">
    <name type="scientific">Dendrobium nobile</name>
    <name type="common">Orchid</name>
    <dbReference type="NCBI Taxonomy" id="94219"/>
    <lineage>
        <taxon>Eukaryota</taxon>
        <taxon>Viridiplantae</taxon>
        <taxon>Streptophyta</taxon>
        <taxon>Embryophyta</taxon>
        <taxon>Tracheophyta</taxon>
        <taxon>Spermatophyta</taxon>
        <taxon>Magnoliopsida</taxon>
        <taxon>Liliopsida</taxon>
        <taxon>Asparagales</taxon>
        <taxon>Orchidaceae</taxon>
        <taxon>Epidendroideae</taxon>
        <taxon>Malaxideae</taxon>
        <taxon>Dendrobiinae</taxon>
        <taxon>Dendrobium</taxon>
    </lineage>
</organism>
<accession>A0A8T3BZ33</accession>
<keyword evidence="11" id="KW-1185">Reference proteome</keyword>
<dbReference type="OrthoDB" id="1882547at2759"/>
<protein>
    <recommendedName>
        <fullName evidence="3">glutaredoxin-dependent peroxiredoxin</fullName>
        <ecNumber evidence="3">1.11.1.25</ecNumber>
    </recommendedName>
    <alternativeName>
        <fullName evidence="7">Glutaredoxin-dependent peroxiredoxin</fullName>
    </alternativeName>
</protein>
<feature type="domain" description="Thioredoxin" evidence="9">
    <location>
        <begin position="96"/>
        <end position="242"/>
    </location>
</feature>
<dbReference type="Pfam" id="PF08534">
    <property type="entry name" value="Redoxin"/>
    <property type="match status" value="1"/>
</dbReference>
<dbReference type="GO" id="GO:0045454">
    <property type="term" value="P:cell redox homeostasis"/>
    <property type="evidence" value="ECO:0007669"/>
    <property type="project" value="TreeGrafter"/>
</dbReference>
<evidence type="ECO:0000256" key="4">
    <source>
        <dbReference type="ARBA" id="ARBA00022559"/>
    </source>
</evidence>
<sequence>MSASVNNIAAAFSASRMVVPSAPAFSASPCHPASAAFSSTATSSGGLAISVSWNPHFTLQRSRCSSLLSSYGLPGPRPTSSLLHPPVPLQRRRGVIAVGDSLPYASLSYLEDNTVRTMSSVELSQGGKAVILGVPAAFTPRRWCPGKLTAEEFVGRAGEMKGRGATVVACVSVNDVFVMRAWGESIGAFPLFDGRAGVKMLTDPDAGMARAMGLAADFTGGEEGFGLRSDNYCVVAADGILKALFREDNGLGFDDVIQNKFFKHPMPMKAGAHAKDTSKFYAFQKDKGHDVKEG</sequence>
<dbReference type="InterPro" id="IPR037944">
    <property type="entry name" value="PRX5-like"/>
</dbReference>
<comment type="caution">
    <text evidence="10">The sequence shown here is derived from an EMBL/GenBank/DDBJ whole genome shotgun (WGS) entry which is preliminary data.</text>
</comment>
<dbReference type="GO" id="GO:0034599">
    <property type="term" value="P:cellular response to oxidative stress"/>
    <property type="evidence" value="ECO:0007669"/>
    <property type="project" value="InterPro"/>
</dbReference>
<dbReference type="InterPro" id="IPR013766">
    <property type="entry name" value="Thioredoxin_domain"/>
</dbReference>
<evidence type="ECO:0000256" key="8">
    <source>
        <dbReference type="PIRSR" id="PIRSR637944-1"/>
    </source>
</evidence>
<dbReference type="GO" id="GO:0008379">
    <property type="term" value="F:thioredoxin peroxidase activity"/>
    <property type="evidence" value="ECO:0007669"/>
    <property type="project" value="InterPro"/>
</dbReference>
<evidence type="ECO:0000256" key="5">
    <source>
        <dbReference type="ARBA" id="ARBA00022862"/>
    </source>
</evidence>